<evidence type="ECO:0000256" key="2">
    <source>
        <dbReference type="ARBA" id="ARBA00023002"/>
    </source>
</evidence>
<gene>
    <name evidence="4" type="ORF">GJ744_011011</name>
</gene>
<feature type="domain" description="Enoyl reductase (ER)" evidence="3">
    <location>
        <begin position="14"/>
        <end position="302"/>
    </location>
</feature>
<dbReference type="CDD" id="cd08249">
    <property type="entry name" value="enoyl_reductase_like"/>
    <property type="match status" value="1"/>
</dbReference>
<dbReference type="PANTHER" id="PTHR45348:SF3">
    <property type="entry name" value="ENOYL REDUCTASE (ER) DOMAIN-CONTAINING PROTEIN"/>
    <property type="match status" value="1"/>
</dbReference>
<dbReference type="SUPFAM" id="SSF51735">
    <property type="entry name" value="NAD(P)-binding Rossmann-fold domains"/>
    <property type="match status" value="1"/>
</dbReference>
<keyword evidence="2" id="KW-0560">Oxidoreductase</keyword>
<evidence type="ECO:0000313" key="5">
    <source>
        <dbReference type="Proteomes" id="UP000606974"/>
    </source>
</evidence>
<dbReference type="InterPro" id="IPR011032">
    <property type="entry name" value="GroES-like_sf"/>
</dbReference>
<dbReference type="Pfam" id="PF08240">
    <property type="entry name" value="ADH_N"/>
    <property type="match status" value="1"/>
</dbReference>
<proteinExistence type="inferred from homology"/>
<keyword evidence="5" id="KW-1185">Reference proteome</keyword>
<evidence type="ECO:0000259" key="3">
    <source>
        <dbReference type="SMART" id="SM00829"/>
    </source>
</evidence>
<comment type="similarity">
    <text evidence="1">Belongs to the zinc-containing alcohol dehydrogenase family.</text>
</comment>
<comment type="caution">
    <text evidence="4">The sequence shown here is derived from an EMBL/GenBank/DDBJ whole genome shotgun (WGS) entry which is preliminary data.</text>
</comment>
<dbReference type="SUPFAM" id="SSF50129">
    <property type="entry name" value="GroES-like"/>
    <property type="match status" value="1"/>
</dbReference>
<dbReference type="Gene3D" id="3.40.50.720">
    <property type="entry name" value="NAD(P)-binding Rossmann-like Domain"/>
    <property type="match status" value="1"/>
</dbReference>
<reference evidence="4" key="1">
    <citation type="submission" date="2020-02" db="EMBL/GenBank/DDBJ databases">
        <authorList>
            <person name="Palmer J.M."/>
        </authorList>
    </citation>
    <scope>NUCLEOTIDE SEQUENCE</scope>
    <source>
        <strain evidence="4">EPUS1.4</strain>
        <tissue evidence="4">Thallus</tissue>
    </source>
</reference>
<evidence type="ECO:0000256" key="1">
    <source>
        <dbReference type="ARBA" id="ARBA00008072"/>
    </source>
</evidence>
<dbReference type="PANTHER" id="PTHR45348">
    <property type="entry name" value="HYPOTHETICAL OXIDOREDUCTASE (EUROFUNG)"/>
    <property type="match status" value="1"/>
</dbReference>
<evidence type="ECO:0000313" key="4">
    <source>
        <dbReference type="EMBL" id="KAF7506987.1"/>
    </source>
</evidence>
<dbReference type="EMBL" id="JAACFV010000076">
    <property type="protein sequence ID" value="KAF7506987.1"/>
    <property type="molecule type" value="Genomic_DNA"/>
</dbReference>
<dbReference type="AlphaFoldDB" id="A0A8H7AFM3"/>
<name>A0A8H7AFM3_9EURO</name>
<sequence>MTTTPTHAAVVTVAPRAALEVIQVPTISPAKGEVRVRVGWTASTPLDLHQADGGLLVEHPQVLGDGLAGTVVEVGEGVKKLAVGDEVFGFVWRSQKEKAHQVYTTAPENFFGKIPNGIPPEAAVTLPNNFVTAYHTIVTDLQLPLPWPRPDDHQPEHADSAILIWGGSSSVGQYALQILKYFGYRHLLTTASKKHHDLLKSFGATRCFDYRDPNVTKSILHSIPNTEKGKAKVPFILDCIGSKEGSVAPLAQLAQRGTRVAILLPVIIRDATEDGPAPEYTFDVQSSADWADGVDVVGVRTHFYTDNSFHAEHLQPSIMPAMLGRGIVKPNRQRIVEGAKMLDRAQRALDTLRRKENANNAFLFLFLLTAKGEACVC</sequence>
<dbReference type="InterPro" id="IPR020843">
    <property type="entry name" value="ER"/>
</dbReference>
<dbReference type="InterPro" id="IPR047122">
    <property type="entry name" value="Trans-enoyl_RdTase-like"/>
</dbReference>
<protein>
    <recommendedName>
        <fullName evidence="3">Enoyl reductase (ER) domain-containing protein</fullName>
    </recommendedName>
</protein>
<dbReference type="InterPro" id="IPR013149">
    <property type="entry name" value="ADH-like_C"/>
</dbReference>
<dbReference type="InterPro" id="IPR013154">
    <property type="entry name" value="ADH-like_N"/>
</dbReference>
<organism evidence="4 5">
    <name type="scientific">Endocarpon pusillum</name>
    <dbReference type="NCBI Taxonomy" id="364733"/>
    <lineage>
        <taxon>Eukaryota</taxon>
        <taxon>Fungi</taxon>
        <taxon>Dikarya</taxon>
        <taxon>Ascomycota</taxon>
        <taxon>Pezizomycotina</taxon>
        <taxon>Eurotiomycetes</taxon>
        <taxon>Chaetothyriomycetidae</taxon>
        <taxon>Verrucariales</taxon>
        <taxon>Verrucariaceae</taxon>
        <taxon>Endocarpon</taxon>
    </lineage>
</organism>
<dbReference type="SMART" id="SM00829">
    <property type="entry name" value="PKS_ER"/>
    <property type="match status" value="1"/>
</dbReference>
<dbReference type="OrthoDB" id="9992527at2759"/>
<dbReference type="Proteomes" id="UP000606974">
    <property type="component" value="Unassembled WGS sequence"/>
</dbReference>
<dbReference type="InterPro" id="IPR036291">
    <property type="entry name" value="NAD(P)-bd_dom_sf"/>
</dbReference>
<dbReference type="Pfam" id="PF00107">
    <property type="entry name" value="ADH_zinc_N"/>
    <property type="match status" value="1"/>
</dbReference>
<accession>A0A8H7AFM3</accession>
<dbReference type="GO" id="GO:0016651">
    <property type="term" value="F:oxidoreductase activity, acting on NAD(P)H"/>
    <property type="evidence" value="ECO:0007669"/>
    <property type="project" value="InterPro"/>
</dbReference>
<dbReference type="Gene3D" id="3.90.180.10">
    <property type="entry name" value="Medium-chain alcohol dehydrogenases, catalytic domain"/>
    <property type="match status" value="1"/>
</dbReference>